<dbReference type="InterPro" id="IPR001394">
    <property type="entry name" value="Peptidase_C19_UCH"/>
</dbReference>
<evidence type="ECO:0000256" key="7">
    <source>
        <dbReference type="ARBA" id="ARBA00022807"/>
    </source>
</evidence>
<evidence type="ECO:0000256" key="1">
    <source>
        <dbReference type="ARBA" id="ARBA00000707"/>
    </source>
</evidence>
<dbReference type="InterPro" id="IPR038765">
    <property type="entry name" value="Papain-like_cys_pep_sf"/>
</dbReference>
<dbReference type="Ensembl" id="ENSPMAT00000003243.1">
    <property type="protein sequence ID" value="ENSPMAP00000003228.1"/>
    <property type="gene ID" value="ENSPMAG00000002960.1"/>
</dbReference>
<evidence type="ECO:0000313" key="14">
    <source>
        <dbReference type="Ensembl" id="ENSPMAP00000001466.1"/>
    </source>
</evidence>
<dbReference type="PANTHER" id="PTHR24006:SF758">
    <property type="entry name" value="UBIQUITIN CARBOXYL-TERMINAL HYDROLASE 36"/>
    <property type="match status" value="1"/>
</dbReference>
<comment type="similarity">
    <text evidence="2">Belongs to the peptidase C19 family.</text>
</comment>
<dbReference type="EC" id="3.4.19.12" evidence="3"/>
<dbReference type="GO" id="GO:0006508">
    <property type="term" value="P:proteolysis"/>
    <property type="evidence" value="ECO:0007669"/>
    <property type="project" value="UniProtKB-KW"/>
</dbReference>
<organism evidence="14">
    <name type="scientific">Petromyzon marinus</name>
    <name type="common">Sea lamprey</name>
    <dbReference type="NCBI Taxonomy" id="7757"/>
    <lineage>
        <taxon>Eukaryota</taxon>
        <taxon>Metazoa</taxon>
        <taxon>Chordata</taxon>
        <taxon>Craniata</taxon>
        <taxon>Vertebrata</taxon>
        <taxon>Cyclostomata</taxon>
        <taxon>Hyperoartia</taxon>
        <taxon>Petromyzontiformes</taxon>
        <taxon>Petromyzontidae</taxon>
        <taxon>Petromyzon</taxon>
    </lineage>
</organism>
<evidence type="ECO:0000256" key="11">
    <source>
        <dbReference type="ARBA" id="ARBA00042420"/>
    </source>
</evidence>
<dbReference type="FunFam" id="3.90.70.10:FF:000119">
    <property type="entry name" value="Ubiquitin specific peptidase 36"/>
    <property type="match status" value="1"/>
</dbReference>
<dbReference type="AlphaFoldDB" id="S4R8D5"/>
<reference evidence="14" key="1">
    <citation type="submission" date="2025-05" db="UniProtKB">
        <authorList>
            <consortium name="Ensembl"/>
        </authorList>
    </citation>
    <scope>IDENTIFICATION</scope>
</reference>
<dbReference type="GO" id="GO:0004843">
    <property type="term" value="F:cysteine-type deubiquitinase activity"/>
    <property type="evidence" value="ECO:0007669"/>
    <property type="project" value="UniProtKB-EC"/>
</dbReference>
<accession>S4R8D5</accession>
<dbReference type="Pfam" id="PF00443">
    <property type="entry name" value="UCH"/>
    <property type="match status" value="1"/>
</dbReference>
<dbReference type="Gene3D" id="3.90.70.10">
    <property type="entry name" value="Cysteine proteinases"/>
    <property type="match status" value="1"/>
</dbReference>
<evidence type="ECO:0000256" key="2">
    <source>
        <dbReference type="ARBA" id="ARBA00009085"/>
    </source>
</evidence>
<keyword evidence="7" id="KW-0788">Thiol protease</keyword>
<dbReference type="PANTHER" id="PTHR24006">
    <property type="entry name" value="UBIQUITIN CARBOXYL-TERMINAL HYDROLASE"/>
    <property type="match status" value="1"/>
</dbReference>
<evidence type="ECO:0000256" key="10">
    <source>
        <dbReference type="ARBA" id="ARBA00042154"/>
    </source>
</evidence>
<dbReference type="GeneTree" id="ENSGT00940000154596"/>
<dbReference type="InterPro" id="IPR018200">
    <property type="entry name" value="USP_CS"/>
</dbReference>
<evidence type="ECO:0000256" key="4">
    <source>
        <dbReference type="ARBA" id="ARBA00022670"/>
    </source>
</evidence>
<dbReference type="SUPFAM" id="SSF54001">
    <property type="entry name" value="Cysteine proteinases"/>
    <property type="match status" value="1"/>
</dbReference>
<dbReference type="GO" id="GO:0042981">
    <property type="term" value="P:regulation of apoptotic process"/>
    <property type="evidence" value="ECO:0007669"/>
    <property type="project" value="TreeGrafter"/>
</dbReference>
<dbReference type="GO" id="GO:0016579">
    <property type="term" value="P:protein deubiquitination"/>
    <property type="evidence" value="ECO:0007669"/>
    <property type="project" value="InterPro"/>
</dbReference>
<evidence type="ECO:0000256" key="12">
    <source>
        <dbReference type="ARBA" id="ARBA00043009"/>
    </source>
</evidence>
<proteinExistence type="inferred from homology"/>
<dbReference type="OMA" id="ATICMEW"/>
<dbReference type="Ensembl" id="ENSPMAT00000001472.1">
    <property type="protein sequence ID" value="ENSPMAP00000001466.1"/>
    <property type="gene ID" value="ENSPMAG00000001330.1"/>
</dbReference>
<sequence>DSIPSLEFTTPATDNLVLKWQEDLHEGAGLNNLGNTCFVNASLQGLTYTAPLANFLLYSDHSWTCKQTEFCMMCLLEKHVFNTFMNRGMAIDPIDIVLNFKNIGEDLCFGRQEDAHVFLSYVIDTLHQSCL</sequence>
<dbReference type="Ensembl" id="ENSPMAT00000002425.1">
    <property type="protein sequence ID" value="ENSPMAP00000002413.1"/>
    <property type="gene ID" value="ENSPMAG00000002214.1"/>
</dbReference>
<evidence type="ECO:0000259" key="13">
    <source>
        <dbReference type="PROSITE" id="PS50235"/>
    </source>
</evidence>
<evidence type="ECO:0000256" key="6">
    <source>
        <dbReference type="ARBA" id="ARBA00022801"/>
    </source>
</evidence>
<dbReference type="GO" id="GO:0005634">
    <property type="term" value="C:nucleus"/>
    <property type="evidence" value="ECO:0007669"/>
    <property type="project" value="TreeGrafter"/>
</dbReference>
<comment type="catalytic activity">
    <reaction evidence="1">
        <text>Thiol-dependent hydrolysis of ester, thioester, amide, peptide and isopeptide bonds formed by the C-terminal Gly of ubiquitin (a 76-residue protein attached to proteins as an intracellular targeting signal).</text>
        <dbReference type="EC" id="3.4.19.12"/>
    </reaction>
</comment>
<dbReference type="HOGENOM" id="CLU_2151583_0_0_1"/>
<dbReference type="PROSITE" id="PS00972">
    <property type="entry name" value="USP_1"/>
    <property type="match status" value="1"/>
</dbReference>
<evidence type="ECO:0000256" key="3">
    <source>
        <dbReference type="ARBA" id="ARBA00012759"/>
    </source>
</evidence>
<name>S4R8D5_PETMA</name>
<dbReference type="GO" id="GO:0005829">
    <property type="term" value="C:cytosol"/>
    <property type="evidence" value="ECO:0007669"/>
    <property type="project" value="TreeGrafter"/>
</dbReference>
<dbReference type="InterPro" id="IPR028889">
    <property type="entry name" value="USP"/>
</dbReference>
<dbReference type="Ensembl" id="ENSPMAT00000000528.1">
    <property type="protein sequence ID" value="ENSPMAP00000000527.1"/>
    <property type="gene ID" value="ENSPMAG00000000477.1"/>
</dbReference>
<keyword evidence="4" id="KW-0645">Protease</keyword>
<keyword evidence="6" id="KW-0378">Hydrolase</keyword>
<protein>
    <recommendedName>
        <fullName evidence="8">Ubiquitin carboxyl-terminal hydrolase 36</fullName>
        <ecNumber evidence="3">3.4.19.12</ecNumber>
    </recommendedName>
    <alternativeName>
        <fullName evidence="11">Deubiquitinating enzyme 36</fullName>
    </alternativeName>
    <alternativeName>
        <fullName evidence="10">Protein scrawny</fullName>
    </alternativeName>
    <alternativeName>
        <fullName evidence="9">Ubiquitin thioesterase 36</fullName>
    </alternativeName>
    <alternativeName>
        <fullName evidence="12">Ubiquitin-specific-processing protease 36</fullName>
    </alternativeName>
</protein>
<dbReference type="InterPro" id="IPR050164">
    <property type="entry name" value="Peptidase_C19"/>
</dbReference>
<feature type="domain" description="USP" evidence="13">
    <location>
        <begin position="28"/>
        <end position="131"/>
    </location>
</feature>
<evidence type="ECO:0000256" key="5">
    <source>
        <dbReference type="ARBA" id="ARBA00022786"/>
    </source>
</evidence>
<dbReference type="STRING" id="7757.ENSPMAP00000000527"/>
<evidence type="ECO:0000256" key="8">
    <source>
        <dbReference type="ARBA" id="ARBA00039432"/>
    </source>
</evidence>
<dbReference type="PROSITE" id="PS50235">
    <property type="entry name" value="USP_3"/>
    <property type="match status" value="1"/>
</dbReference>
<keyword evidence="5" id="KW-0833">Ubl conjugation pathway</keyword>
<evidence type="ECO:0000256" key="9">
    <source>
        <dbReference type="ARBA" id="ARBA00041300"/>
    </source>
</evidence>